<dbReference type="PROSITE" id="PS50012">
    <property type="entry name" value="RCC1_3"/>
    <property type="match status" value="5"/>
</dbReference>
<dbReference type="Bgee" id="ENSORLG00000012219">
    <property type="expression patterns" value="Expressed in pharyngeal gill and 12 other cell types or tissues"/>
</dbReference>
<dbReference type="Gene3D" id="3.30.2410.10">
    <property type="entry name" value="Hect, E3 ligase catalytic domain"/>
    <property type="match status" value="1"/>
</dbReference>
<dbReference type="SUPFAM" id="SSF56204">
    <property type="entry name" value="Hect, E3 ligase catalytic domain"/>
    <property type="match status" value="1"/>
</dbReference>
<dbReference type="Gene3D" id="2.130.10.30">
    <property type="entry name" value="Regulator of chromosome condensation 1/beta-lactamase-inhibitor protein II"/>
    <property type="match status" value="1"/>
</dbReference>
<dbReference type="KEGG" id="ola:101161054"/>
<dbReference type="InterPro" id="IPR058923">
    <property type="entry name" value="RCC1-like_dom"/>
</dbReference>
<feature type="repeat" description="RCC1" evidence="5">
    <location>
        <begin position="80"/>
        <end position="140"/>
    </location>
</feature>
<dbReference type="OrthoDB" id="5981550at2759"/>
<dbReference type="GO" id="GO:0006511">
    <property type="term" value="P:ubiquitin-dependent protein catabolic process"/>
    <property type="evidence" value="ECO:0000318"/>
    <property type="project" value="GO_Central"/>
</dbReference>
<evidence type="ECO:0000256" key="2">
    <source>
        <dbReference type="ARBA" id="ARBA00022737"/>
    </source>
</evidence>
<dbReference type="AlphaFoldDB" id="A0A3B3H6C4"/>
<dbReference type="Proteomes" id="UP000001038">
    <property type="component" value="Chromosome 6"/>
</dbReference>
<dbReference type="InParanoid" id="A0A3B3H6C4"/>
<dbReference type="PANTHER" id="PTHR45622:SF73">
    <property type="entry name" value="E3 UBIQUITIN-PROTEIN LIGASE HERC4-LIKE ISOFORM X1-RELATED"/>
    <property type="match status" value="1"/>
</dbReference>
<dbReference type="InterPro" id="IPR051709">
    <property type="entry name" value="Ub-ligase/GTPase-reg"/>
</dbReference>
<feature type="repeat" description="RCC1" evidence="5">
    <location>
        <begin position="247"/>
        <end position="298"/>
    </location>
</feature>
<dbReference type="SUPFAM" id="SSF50985">
    <property type="entry name" value="RCC1/BLIP-II"/>
    <property type="match status" value="1"/>
</dbReference>
<feature type="active site" description="Glycyl thioester intermediate" evidence="4">
    <location>
        <position position="980"/>
    </location>
</feature>
<protein>
    <recommendedName>
        <fullName evidence="6">HECT domain-containing protein</fullName>
    </recommendedName>
</protein>
<reference evidence="7" key="2">
    <citation type="submission" date="2025-08" db="UniProtKB">
        <authorList>
            <consortium name="Ensembl"/>
        </authorList>
    </citation>
    <scope>IDENTIFICATION</scope>
    <source>
        <strain evidence="7">Hd-rR</strain>
    </source>
</reference>
<dbReference type="InterPro" id="IPR035983">
    <property type="entry name" value="Hect_E3_ubiquitin_ligase"/>
</dbReference>
<accession>A0A3B3H6C4</accession>
<dbReference type="PRINTS" id="PR00633">
    <property type="entry name" value="RCCNDNSATION"/>
</dbReference>
<keyword evidence="1" id="KW-0808">Transferase</keyword>
<keyword evidence="2" id="KW-0677">Repeat</keyword>
<dbReference type="PROSITE" id="PS50237">
    <property type="entry name" value="HECT"/>
    <property type="match status" value="1"/>
</dbReference>
<dbReference type="PROSITE" id="PS00626">
    <property type="entry name" value="RCC1_2"/>
    <property type="match status" value="4"/>
</dbReference>
<dbReference type="GO" id="GO:0005737">
    <property type="term" value="C:cytoplasm"/>
    <property type="evidence" value="ECO:0000318"/>
    <property type="project" value="GO_Central"/>
</dbReference>
<gene>
    <name evidence="7" type="primary">LOC101161309</name>
</gene>
<dbReference type="STRING" id="8090.ENSORLP00000027060"/>
<dbReference type="Gene3D" id="3.90.1750.10">
    <property type="entry name" value="Hect, E3 ligase catalytic domains"/>
    <property type="match status" value="1"/>
</dbReference>
<keyword evidence="3 4" id="KW-0833">Ubl conjugation pathway</keyword>
<dbReference type="InterPro" id="IPR009091">
    <property type="entry name" value="RCC1/BLIP-II"/>
</dbReference>
<evidence type="ECO:0000313" key="7">
    <source>
        <dbReference type="Ensembl" id="ENSORLP00000027060.1"/>
    </source>
</evidence>
<reference evidence="7 8" key="1">
    <citation type="journal article" date="2007" name="Nature">
        <title>The medaka draft genome and insights into vertebrate genome evolution.</title>
        <authorList>
            <person name="Kasahara M."/>
            <person name="Naruse K."/>
            <person name="Sasaki S."/>
            <person name="Nakatani Y."/>
            <person name="Qu W."/>
            <person name="Ahsan B."/>
            <person name="Yamada T."/>
            <person name="Nagayasu Y."/>
            <person name="Doi K."/>
            <person name="Kasai Y."/>
            <person name="Jindo T."/>
            <person name="Kobayashi D."/>
            <person name="Shimada A."/>
            <person name="Toyoda A."/>
            <person name="Kuroki Y."/>
            <person name="Fujiyama A."/>
            <person name="Sasaki T."/>
            <person name="Shimizu A."/>
            <person name="Asakawa S."/>
            <person name="Shimizu N."/>
            <person name="Hashimoto S."/>
            <person name="Yang J."/>
            <person name="Lee Y."/>
            <person name="Matsushima K."/>
            <person name="Sugano S."/>
            <person name="Sakaizumi M."/>
            <person name="Narita T."/>
            <person name="Ohishi K."/>
            <person name="Haga S."/>
            <person name="Ohta F."/>
            <person name="Nomoto H."/>
            <person name="Nogata K."/>
            <person name="Morishita T."/>
            <person name="Endo T."/>
            <person name="Shin-I T."/>
            <person name="Takeda H."/>
            <person name="Morishita S."/>
            <person name="Kohara Y."/>
        </authorList>
    </citation>
    <scope>NUCLEOTIDE SEQUENCE [LARGE SCALE GENOMIC DNA]</scope>
    <source>
        <strain evidence="7 8">Hd-rR</strain>
    </source>
</reference>
<feature type="repeat" description="RCC1" evidence="5">
    <location>
        <begin position="195"/>
        <end position="246"/>
    </location>
</feature>
<evidence type="ECO:0000256" key="4">
    <source>
        <dbReference type="PROSITE-ProRule" id="PRU00104"/>
    </source>
</evidence>
<dbReference type="Pfam" id="PF25390">
    <property type="entry name" value="WD40_RLD"/>
    <property type="match status" value="1"/>
</dbReference>
<dbReference type="InterPro" id="IPR000408">
    <property type="entry name" value="Reg_chr_condens"/>
</dbReference>
<evidence type="ECO:0000256" key="1">
    <source>
        <dbReference type="ARBA" id="ARBA00022679"/>
    </source>
</evidence>
<dbReference type="GO" id="GO:0016567">
    <property type="term" value="P:protein ubiquitination"/>
    <property type="evidence" value="ECO:0000318"/>
    <property type="project" value="GO_Central"/>
</dbReference>
<dbReference type="PANTHER" id="PTHR45622">
    <property type="entry name" value="UBIQUITIN-PROTEIN LIGASE E3A-RELATED"/>
    <property type="match status" value="1"/>
</dbReference>
<name>A0A3B3H6C4_ORYLA</name>
<organism evidence="7 8">
    <name type="scientific">Oryzias latipes</name>
    <name type="common">Japanese rice fish</name>
    <name type="synonym">Japanese killifish</name>
    <dbReference type="NCBI Taxonomy" id="8090"/>
    <lineage>
        <taxon>Eukaryota</taxon>
        <taxon>Metazoa</taxon>
        <taxon>Chordata</taxon>
        <taxon>Craniata</taxon>
        <taxon>Vertebrata</taxon>
        <taxon>Euteleostomi</taxon>
        <taxon>Actinopterygii</taxon>
        <taxon>Neopterygii</taxon>
        <taxon>Teleostei</taxon>
        <taxon>Neoteleostei</taxon>
        <taxon>Acanthomorphata</taxon>
        <taxon>Ovalentaria</taxon>
        <taxon>Atherinomorphae</taxon>
        <taxon>Beloniformes</taxon>
        <taxon>Adrianichthyidae</taxon>
        <taxon>Oryziinae</taxon>
        <taxon>Oryzias</taxon>
    </lineage>
</organism>
<dbReference type="InterPro" id="IPR000569">
    <property type="entry name" value="HECT_dom"/>
</dbReference>
<evidence type="ECO:0000256" key="3">
    <source>
        <dbReference type="ARBA" id="ARBA00022786"/>
    </source>
</evidence>
<feature type="repeat" description="RCC1" evidence="5">
    <location>
        <begin position="141"/>
        <end position="194"/>
    </location>
</feature>
<dbReference type="Pfam" id="PF00632">
    <property type="entry name" value="HECT"/>
    <property type="match status" value="1"/>
</dbReference>
<evidence type="ECO:0000256" key="5">
    <source>
        <dbReference type="PROSITE-ProRule" id="PRU00235"/>
    </source>
</evidence>
<sequence length="1018" mass="115171">MLSWGEDYQQGFRLKKGSAVPPVAGGVRSLQLSFHVADLCVGLRVLAFIKDSGEASIIRVSESAAGTREKRKQKFVECEERLAAVGCTDDGVTLLSDTGVVFCVDSPHPPFTPRSLEALSGITVTQVACGSQHTVVLSKDGQVYTWGQNSRGQLGLGKEGCSSISSPQCVRSLSSMPVVQVSAGGDHSFALSVSGSVFGWGRNDCGQLGLGDTTDRETPTLVHYLNMKKTVFAACGKDHTAVLTMDGTVFTFGSGHYGQLGHNSFRNALCPRLVAELWGAKVTKIACGRYHTLVLTDHMKVYSFGCNEHGQLGPREETHPCVPLPVQLPREGPIIQNIFAGGDSSFATCRPEQDVSEVPVEILVDRWISEWDSKLQTKVKQEIDQRFSSASLMNRSFLNQSKHFQTSSTYSGLDLCLCKSGFNKLLRNEAIQIEVEKAVMKMLPSLHEKPAGVEGLRVFLILNELLYAIQTLRHGSLWEGPQTGRGFHGVEIAMKVAAAVQSLSTEHLQITANWWTLSMMKNKSRHVNVWRTALSEVLGIEAFPHSSSKDILQILQNMYNVNKRKMKIPETTFCLEFSPIFIEQEVTRWRQQSKSMAVDNPPLILCSFAFVMDFKSKQLVFQCNSYFTVQEVQQERMLYYFQGLAPPPPSYFELNLRRSSLVEDSFRQLAEAPPTDIKKALVVYFDGDTKITNVYKKDFFHHLFPRIKEEKPEMFRTNDSETLVWFSINEPERIKADVYLFGLLCGLALHNDCIFPVPFPLVLFKKLLGVKPTLQDMMEFCPEVGKSLQYIMNYEDDDLEDQYIFFEITWDDTVIDLDPENPGKPVTSQNKKEFVDAYVNYVFNQSVESVFQEFERGFFQLCDRDLLRMFEPQELQRLMVGQDDYDWEKLKQNTLHELLPLSANGGQLARFDSHLQNPTMQMFWKVFDDLTEDQKKDFLWFVTGSRKAPILGMGQIQMRVRLKIISSGSPDEQFPESLTCYYILDLPSYSSEEIMRDRLIQALEAERTFSSEEERLSD</sequence>
<dbReference type="Ensembl" id="ENSORLT00000033625.1">
    <property type="protein sequence ID" value="ENSORLP00000027060.1"/>
    <property type="gene ID" value="ENSORLG00000012219.2"/>
</dbReference>
<dbReference type="Gene3D" id="3.30.2160.10">
    <property type="entry name" value="Hect, E3 ligase catalytic domain"/>
    <property type="match status" value="1"/>
</dbReference>
<keyword evidence="8" id="KW-1185">Reference proteome</keyword>
<proteinExistence type="predicted"/>
<dbReference type="GeneTree" id="ENSGT00940000163989"/>
<reference evidence="7" key="3">
    <citation type="submission" date="2025-09" db="UniProtKB">
        <authorList>
            <consortium name="Ensembl"/>
        </authorList>
    </citation>
    <scope>IDENTIFICATION</scope>
    <source>
        <strain evidence="7">Hd-rR</strain>
    </source>
</reference>
<feature type="domain" description="HECT" evidence="6">
    <location>
        <begin position="673"/>
        <end position="1012"/>
    </location>
</feature>
<evidence type="ECO:0000259" key="6">
    <source>
        <dbReference type="PROSITE" id="PS50237"/>
    </source>
</evidence>
<dbReference type="SMART" id="SM00119">
    <property type="entry name" value="HECTc"/>
    <property type="match status" value="1"/>
</dbReference>
<dbReference type="GO" id="GO:0061630">
    <property type="term" value="F:ubiquitin protein ligase activity"/>
    <property type="evidence" value="ECO:0000318"/>
    <property type="project" value="GO_Central"/>
</dbReference>
<feature type="repeat" description="RCC1" evidence="5">
    <location>
        <begin position="299"/>
        <end position="351"/>
    </location>
</feature>
<evidence type="ECO:0000313" key="8">
    <source>
        <dbReference type="Proteomes" id="UP000001038"/>
    </source>
</evidence>